<reference evidence="1" key="1">
    <citation type="submission" date="2022-10" db="EMBL/GenBank/DDBJ databases">
        <title>The complete genomes of actinobacterial strains from the NBC collection.</title>
        <authorList>
            <person name="Joergensen T.S."/>
            <person name="Alvarez Arevalo M."/>
            <person name="Sterndorff E.B."/>
            <person name="Faurdal D."/>
            <person name="Vuksanovic O."/>
            <person name="Mourched A.-S."/>
            <person name="Charusanti P."/>
            <person name="Shaw S."/>
            <person name="Blin K."/>
            <person name="Weber T."/>
        </authorList>
    </citation>
    <scope>NUCLEOTIDE SEQUENCE</scope>
    <source>
        <strain evidence="1">NBC_00254</strain>
    </source>
</reference>
<gene>
    <name evidence="1" type="ORF">OG913_37340</name>
</gene>
<protein>
    <submittedName>
        <fullName evidence="1">Uncharacterized protein</fullName>
    </submittedName>
</protein>
<evidence type="ECO:0000313" key="2">
    <source>
        <dbReference type="Proteomes" id="UP001432011"/>
    </source>
</evidence>
<dbReference type="Proteomes" id="UP001432011">
    <property type="component" value="Chromosome"/>
</dbReference>
<name>A0ABZ1SRF4_9ACTN</name>
<evidence type="ECO:0000313" key="1">
    <source>
        <dbReference type="EMBL" id="WUP74958.1"/>
    </source>
</evidence>
<accession>A0ABZ1SRF4</accession>
<sequence>MTEWHEDAPGFVRFLLADPDWDDDVEFPRHKDLPREVDLG</sequence>
<dbReference type="EMBL" id="CP108085">
    <property type="protein sequence ID" value="WUP74958.1"/>
    <property type="molecule type" value="Genomic_DNA"/>
</dbReference>
<dbReference type="RefSeq" id="WP_261985814.1">
    <property type="nucleotide sequence ID" value="NZ_CP108085.1"/>
</dbReference>
<keyword evidence="2" id="KW-1185">Reference proteome</keyword>
<proteinExistence type="predicted"/>
<organism evidence="1 2">
    <name type="scientific">Microbispora hainanensis</name>
    <dbReference type="NCBI Taxonomy" id="568844"/>
    <lineage>
        <taxon>Bacteria</taxon>
        <taxon>Bacillati</taxon>
        <taxon>Actinomycetota</taxon>
        <taxon>Actinomycetes</taxon>
        <taxon>Streptosporangiales</taxon>
        <taxon>Streptosporangiaceae</taxon>
        <taxon>Microbispora</taxon>
    </lineage>
</organism>